<reference evidence="3 4" key="1">
    <citation type="submission" date="2019-02" db="EMBL/GenBank/DDBJ databases">
        <title>Genomic Encyclopedia of Type Strains, Phase IV (KMG-IV): sequencing the most valuable type-strain genomes for metagenomic binning, comparative biology and taxonomic classification.</title>
        <authorList>
            <person name="Goeker M."/>
        </authorList>
    </citation>
    <scope>NUCLEOTIDE SEQUENCE [LARGE SCALE GENOMIC DNA]</scope>
    <source>
        <strain evidence="3 4">DSM 10617</strain>
    </source>
</reference>
<dbReference type="GO" id="GO:0006208">
    <property type="term" value="P:pyrimidine nucleobase catabolic process"/>
    <property type="evidence" value="ECO:0007669"/>
    <property type="project" value="TreeGrafter"/>
</dbReference>
<dbReference type="InterPro" id="IPR050268">
    <property type="entry name" value="NADH-dep_flavin_reductase"/>
</dbReference>
<dbReference type="AlphaFoldDB" id="A0A4Q7LEH7"/>
<dbReference type="InterPro" id="IPR012349">
    <property type="entry name" value="Split_barrel_FMN-bd"/>
</dbReference>
<accession>A0A4Q7LEH7</accession>
<dbReference type="SUPFAM" id="SSF50475">
    <property type="entry name" value="FMN-binding split barrel"/>
    <property type="match status" value="1"/>
</dbReference>
<organism evidence="3 4">
    <name type="scientific">Sphaerotilus mobilis</name>
    <dbReference type="NCBI Taxonomy" id="47994"/>
    <lineage>
        <taxon>Bacteria</taxon>
        <taxon>Pseudomonadati</taxon>
        <taxon>Pseudomonadota</taxon>
        <taxon>Betaproteobacteria</taxon>
        <taxon>Burkholderiales</taxon>
        <taxon>Sphaerotilaceae</taxon>
        <taxon>Sphaerotilus</taxon>
    </lineage>
</organism>
<dbReference type="PANTHER" id="PTHR30466:SF1">
    <property type="entry name" value="FMN REDUCTASE (NADH) RUTF"/>
    <property type="match status" value="1"/>
</dbReference>
<evidence type="ECO:0000313" key="4">
    <source>
        <dbReference type="Proteomes" id="UP000293433"/>
    </source>
</evidence>
<dbReference type="RefSeq" id="WP_165396839.1">
    <property type="nucleotide sequence ID" value="NZ_SGWV01000011.1"/>
</dbReference>
<feature type="domain" description="Flavin reductase like" evidence="2">
    <location>
        <begin position="22"/>
        <end position="173"/>
    </location>
</feature>
<gene>
    <name evidence="3" type="ORF">EV685_3546</name>
</gene>
<evidence type="ECO:0000313" key="3">
    <source>
        <dbReference type="EMBL" id="RZS52353.1"/>
    </source>
</evidence>
<dbReference type="Pfam" id="PF01613">
    <property type="entry name" value="Flavin_Reduct"/>
    <property type="match status" value="1"/>
</dbReference>
<dbReference type="Gene3D" id="2.30.110.10">
    <property type="entry name" value="Electron Transport, Fmn-binding Protein, Chain A"/>
    <property type="match status" value="1"/>
</dbReference>
<sequence length="178" mass="18786">MNPAPPADIAQAERLQALKDGMACVSAGVVIVTAHHDGHDWGMTCSSFTTVSLEPSLVLWCLHRGSASHAAFTRPADLGGGYCVNVLAADQAHLARHFAKGSQAERFAGSRIERLPSGRARLADTVAWFDCTLHEVLRAGDHEILIGRIGDFGAPGAAAQASSLVYAQRRFGSVSPQA</sequence>
<dbReference type="SMART" id="SM00903">
    <property type="entry name" value="Flavin_Reduct"/>
    <property type="match status" value="1"/>
</dbReference>
<keyword evidence="4" id="KW-1185">Reference proteome</keyword>
<protein>
    <submittedName>
        <fullName evidence="3">Flavin reductase (DIM6/NTAB) family NADH-FMN oxidoreductase RutF</fullName>
    </submittedName>
</protein>
<name>A0A4Q7LEH7_9BURK</name>
<dbReference type="Proteomes" id="UP000293433">
    <property type="component" value="Unassembled WGS sequence"/>
</dbReference>
<comment type="caution">
    <text evidence="3">The sequence shown here is derived from an EMBL/GenBank/DDBJ whole genome shotgun (WGS) entry which is preliminary data.</text>
</comment>
<keyword evidence="1" id="KW-0560">Oxidoreductase</keyword>
<evidence type="ECO:0000259" key="2">
    <source>
        <dbReference type="SMART" id="SM00903"/>
    </source>
</evidence>
<evidence type="ECO:0000256" key="1">
    <source>
        <dbReference type="ARBA" id="ARBA00023002"/>
    </source>
</evidence>
<proteinExistence type="predicted"/>
<dbReference type="PANTHER" id="PTHR30466">
    <property type="entry name" value="FLAVIN REDUCTASE"/>
    <property type="match status" value="1"/>
</dbReference>
<dbReference type="GO" id="GO:0042602">
    <property type="term" value="F:riboflavin reductase (NADPH) activity"/>
    <property type="evidence" value="ECO:0007669"/>
    <property type="project" value="TreeGrafter"/>
</dbReference>
<dbReference type="InterPro" id="IPR002563">
    <property type="entry name" value="Flavin_Rdtase-like_dom"/>
</dbReference>
<dbReference type="EMBL" id="SGWV01000011">
    <property type="protein sequence ID" value="RZS52353.1"/>
    <property type="molecule type" value="Genomic_DNA"/>
</dbReference>
<dbReference type="GO" id="GO:0010181">
    <property type="term" value="F:FMN binding"/>
    <property type="evidence" value="ECO:0007669"/>
    <property type="project" value="InterPro"/>
</dbReference>